<protein>
    <recommendedName>
        <fullName evidence="4">Major Facilitator Superfamily protein</fullName>
    </recommendedName>
</protein>
<name>A0A1G6EFE2_9HYPH</name>
<dbReference type="OrthoDB" id="7262016at2"/>
<dbReference type="InterPro" id="IPR036259">
    <property type="entry name" value="MFS_trans_sf"/>
</dbReference>
<evidence type="ECO:0000313" key="2">
    <source>
        <dbReference type="EMBL" id="SDB56020.1"/>
    </source>
</evidence>
<keyword evidence="1" id="KW-0812">Transmembrane</keyword>
<feature type="transmembrane region" description="Helical" evidence="1">
    <location>
        <begin position="63"/>
        <end position="80"/>
    </location>
</feature>
<keyword evidence="1" id="KW-1133">Transmembrane helix</keyword>
<feature type="transmembrane region" description="Helical" evidence="1">
    <location>
        <begin position="86"/>
        <end position="111"/>
    </location>
</feature>
<feature type="transmembrane region" description="Helical" evidence="1">
    <location>
        <begin position="152"/>
        <end position="170"/>
    </location>
</feature>
<gene>
    <name evidence="2" type="ORF">SAMN02982931_04426</name>
</gene>
<accession>A0A1G6EFE2</accession>
<sequence>MILVTLDGWFDASFIFVWQIALFVALAESIPAYGGAMALASLAGAIFGLLLGRHVDAGHGRRTVAIAYAFAAGVVLLRSVSLGSPWLAVIANALGALAMPLIVPPLGAALYNMAKASPCPLRFHLATEAGWDVGCFAGCVVAAALAATGVSLSVAIVMALPAMAAVAVLLRRYFAFVGQA</sequence>
<dbReference type="SUPFAM" id="SSF103473">
    <property type="entry name" value="MFS general substrate transporter"/>
    <property type="match status" value="1"/>
</dbReference>
<dbReference type="EMBL" id="FMXQ01000012">
    <property type="protein sequence ID" value="SDB56020.1"/>
    <property type="molecule type" value="Genomic_DNA"/>
</dbReference>
<dbReference type="Proteomes" id="UP000199071">
    <property type="component" value="Unassembled WGS sequence"/>
</dbReference>
<keyword evidence="1" id="KW-0472">Membrane</keyword>
<feature type="transmembrane region" description="Helical" evidence="1">
    <location>
        <begin position="123"/>
        <end position="146"/>
    </location>
</feature>
<reference evidence="2 3" key="1">
    <citation type="submission" date="2016-10" db="EMBL/GenBank/DDBJ databases">
        <authorList>
            <person name="de Groot N.N."/>
        </authorList>
    </citation>
    <scope>NUCLEOTIDE SEQUENCE [LARGE SCALE GENOMIC DNA]</scope>
    <source>
        <strain evidence="2 3">ATCC 35022</strain>
    </source>
</reference>
<evidence type="ECO:0000256" key="1">
    <source>
        <dbReference type="SAM" id="Phobius"/>
    </source>
</evidence>
<feature type="transmembrane region" description="Helical" evidence="1">
    <location>
        <begin position="33"/>
        <end position="51"/>
    </location>
</feature>
<dbReference type="AlphaFoldDB" id="A0A1G6EFE2"/>
<keyword evidence="3" id="KW-1185">Reference proteome</keyword>
<proteinExistence type="predicted"/>
<evidence type="ECO:0000313" key="3">
    <source>
        <dbReference type="Proteomes" id="UP000199071"/>
    </source>
</evidence>
<organism evidence="2 3">
    <name type="scientific">Bauldia litoralis</name>
    <dbReference type="NCBI Taxonomy" id="665467"/>
    <lineage>
        <taxon>Bacteria</taxon>
        <taxon>Pseudomonadati</taxon>
        <taxon>Pseudomonadota</taxon>
        <taxon>Alphaproteobacteria</taxon>
        <taxon>Hyphomicrobiales</taxon>
        <taxon>Kaistiaceae</taxon>
        <taxon>Bauldia</taxon>
    </lineage>
</organism>
<evidence type="ECO:0008006" key="4">
    <source>
        <dbReference type="Google" id="ProtNLM"/>
    </source>
</evidence>